<dbReference type="CDD" id="cd08503">
    <property type="entry name" value="PBP2_NikA_DppA_OppA_like_17"/>
    <property type="match status" value="1"/>
</dbReference>
<evidence type="ECO:0000259" key="2">
    <source>
        <dbReference type="Pfam" id="PF00496"/>
    </source>
</evidence>
<evidence type="ECO:0000313" key="3">
    <source>
        <dbReference type="EMBL" id="AWO86611.1"/>
    </source>
</evidence>
<dbReference type="GO" id="GO:0015833">
    <property type="term" value="P:peptide transport"/>
    <property type="evidence" value="ECO:0007669"/>
    <property type="project" value="TreeGrafter"/>
</dbReference>
<dbReference type="Gene3D" id="3.10.105.10">
    <property type="entry name" value="Dipeptide-binding Protein, Domain 3"/>
    <property type="match status" value="1"/>
</dbReference>
<feature type="domain" description="Solute-binding protein family 5" evidence="2">
    <location>
        <begin position="110"/>
        <end position="440"/>
    </location>
</feature>
<dbReference type="PANTHER" id="PTHR30290">
    <property type="entry name" value="PERIPLASMIC BINDING COMPONENT OF ABC TRANSPORTER"/>
    <property type="match status" value="1"/>
</dbReference>
<dbReference type="Gene3D" id="3.90.76.10">
    <property type="entry name" value="Dipeptide-binding Protein, Domain 1"/>
    <property type="match status" value="1"/>
</dbReference>
<dbReference type="GO" id="GO:1904680">
    <property type="term" value="F:peptide transmembrane transporter activity"/>
    <property type="evidence" value="ECO:0007669"/>
    <property type="project" value="TreeGrafter"/>
</dbReference>
<dbReference type="GO" id="GO:0043190">
    <property type="term" value="C:ATP-binding cassette (ABC) transporter complex"/>
    <property type="evidence" value="ECO:0007669"/>
    <property type="project" value="InterPro"/>
</dbReference>
<dbReference type="PROSITE" id="PS51318">
    <property type="entry name" value="TAT"/>
    <property type="match status" value="1"/>
</dbReference>
<proteinExistence type="predicted"/>
<dbReference type="SUPFAM" id="SSF53850">
    <property type="entry name" value="Periplasmic binding protein-like II"/>
    <property type="match status" value="1"/>
</dbReference>
<dbReference type="GeneID" id="32687417"/>
<dbReference type="KEGG" id="gta:BCM27_06550"/>
<dbReference type="Proteomes" id="UP000247118">
    <property type="component" value="Chromosome"/>
</dbReference>
<dbReference type="InterPro" id="IPR030678">
    <property type="entry name" value="Peptide/Ni-bd"/>
</dbReference>
<dbReference type="PANTHER" id="PTHR30290:SF65">
    <property type="entry name" value="MONOACYL PHOSPHATIDYLINOSITOL TETRAMANNOSIDE-BINDING PROTEIN LPQW-RELATED"/>
    <property type="match status" value="1"/>
</dbReference>
<reference evidence="3 4" key="1">
    <citation type="submission" date="2018-05" db="EMBL/GenBank/DDBJ databases">
        <title>Complete genome sequence of Gordonia terrae NRRL B-16283.</title>
        <authorList>
            <person name="Garlena R.A."/>
            <person name="Russell D.A."/>
            <person name="Hatfull G.F."/>
        </authorList>
    </citation>
    <scope>NUCLEOTIDE SEQUENCE [LARGE SCALE GENOMIC DNA]</scope>
    <source>
        <strain evidence="3 4">NRRL B-16283</strain>
    </source>
</reference>
<dbReference type="RefSeq" id="WP_051987052.1">
    <property type="nucleotide sequence ID" value="NZ_CABEIC010000002.1"/>
</dbReference>
<dbReference type="Gene3D" id="3.40.190.10">
    <property type="entry name" value="Periplasmic binding protein-like II"/>
    <property type="match status" value="1"/>
</dbReference>
<dbReference type="AlphaFoldDB" id="A0AAD0KBW1"/>
<dbReference type="InterPro" id="IPR006311">
    <property type="entry name" value="TAT_signal"/>
</dbReference>
<evidence type="ECO:0000256" key="1">
    <source>
        <dbReference type="SAM" id="Phobius"/>
    </source>
</evidence>
<dbReference type="InterPro" id="IPR000914">
    <property type="entry name" value="SBP_5_dom"/>
</dbReference>
<gene>
    <name evidence="3" type="ORF">DLJ61_06605</name>
</gene>
<dbReference type="PIRSF" id="PIRSF002741">
    <property type="entry name" value="MppA"/>
    <property type="match status" value="1"/>
</dbReference>
<feature type="transmembrane region" description="Helical" evidence="1">
    <location>
        <begin position="20"/>
        <end position="40"/>
    </location>
</feature>
<keyword evidence="1" id="KW-0472">Membrane</keyword>
<protein>
    <submittedName>
        <fullName evidence="3">ABC transporter substrate-binding protein</fullName>
    </submittedName>
</protein>
<keyword evidence="1" id="KW-1133">Transmembrane helix</keyword>
<dbReference type="InterPro" id="IPR039424">
    <property type="entry name" value="SBP_5"/>
</dbReference>
<dbReference type="EMBL" id="CP029604">
    <property type="protein sequence ID" value="AWO86611.1"/>
    <property type="molecule type" value="Genomic_DNA"/>
</dbReference>
<dbReference type="GO" id="GO:0042597">
    <property type="term" value="C:periplasmic space"/>
    <property type="evidence" value="ECO:0007669"/>
    <property type="project" value="UniProtKB-ARBA"/>
</dbReference>
<evidence type="ECO:0000313" key="4">
    <source>
        <dbReference type="Proteomes" id="UP000247118"/>
    </source>
</evidence>
<sequence length="536" mass="58131">MKNSRSTAAHAAPELTRRRLLRGAGGIAGLAGLGAVGLLAGCADRPSPAGAPSGGTPVPGGTLRVVFAGTSATADVLDPHVVGHSAGGALSKAVWDHLVDYNNDLTLDYRLAESLEPNADGSQWRMALRRGVEFSDGSPFTSRDVMWSLERMLDEEKPSAGDLDIIDLSRTRPDGDHAVVVSMREPVADFGSVLAGWYVYVIKDGTTEFTPSSLPVGTGPFVLESWSPGDRSVLTRNENHWDQRPHLDGLEILQVAEADARFNAFGSQEADVVYELSPAQGNILRSQSDVYLVTPPVGTMSSFTMRTDLAPFDDPRVREALKLSVDRQAMVDKVYYGFAEVGNDLYGKGAPFYADMPQRAYDPERARRLLREAGKENLVVTLHTADVSPGQLASATLFAEQAKAAGITVNLAVEPGDTYFSQVVGSKPLTQSGWWNYSLDYFYGQTLTSDAPANATAWRRPAWDATFAQARAEMDPARRGELYRELQDELWNDSGYLIHSFALQPTGVRNTVQGITDGVPGTGQWASFTGTWLQQR</sequence>
<name>A0AAD0KBW1_9ACTN</name>
<keyword evidence="1" id="KW-0812">Transmembrane</keyword>
<dbReference type="Pfam" id="PF00496">
    <property type="entry name" value="SBP_bac_5"/>
    <property type="match status" value="1"/>
</dbReference>
<organism evidence="3 4">
    <name type="scientific">Gordonia terrae</name>
    <dbReference type="NCBI Taxonomy" id="2055"/>
    <lineage>
        <taxon>Bacteria</taxon>
        <taxon>Bacillati</taxon>
        <taxon>Actinomycetota</taxon>
        <taxon>Actinomycetes</taxon>
        <taxon>Mycobacteriales</taxon>
        <taxon>Gordoniaceae</taxon>
        <taxon>Gordonia</taxon>
    </lineage>
</organism>
<accession>A0AAD0KBW1</accession>